<dbReference type="EMBL" id="VSRR010107672">
    <property type="protein sequence ID" value="MPC96869.1"/>
    <property type="molecule type" value="Genomic_DNA"/>
</dbReference>
<comment type="caution">
    <text evidence="1">The sequence shown here is derived from an EMBL/GenBank/DDBJ whole genome shotgun (WGS) entry which is preliminary data.</text>
</comment>
<accession>A0A5B7JPU6</accession>
<dbReference type="AlphaFoldDB" id="A0A5B7JPU6"/>
<name>A0A5B7JPU6_PORTR</name>
<reference evidence="1 2" key="1">
    <citation type="submission" date="2019-05" db="EMBL/GenBank/DDBJ databases">
        <title>Another draft genome of Portunus trituberculatus and its Hox gene families provides insights of decapod evolution.</title>
        <authorList>
            <person name="Jeong J.-H."/>
            <person name="Song I."/>
            <person name="Kim S."/>
            <person name="Choi T."/>
            <person name="Kim D."/>
            <person name="Ryu S."/>
            <person name="Kim W."/>
        </authorList>
    </citation>
    <scope>NUCLEOTIDE SEQUENCE [LARGE SCALE GENOMIC DNA]</scope>
    <source>
        <tissue evidence="1">Muscle</tissue>
    </source>
</reference>
<gene>
    <name evidence="1" type="ORF">E2C01_092148</name>
</gene>
<dbReference type="Proteomes" id="UP000324222">
    <property type="component" value="Unassembled WGS sequence"/>
</dbReference>
<evidence type="ECO:0000313" key="1">
    <source>
        <dbReference type="EMBL" id="MPC96869.1"/>
    </source>
</evidence>
<proteinExistence type="predicted"/>
<sequence length="81" mass="8961">MASLSKVVLSSVEVTGWLAGWLTRWLAGWFTAWRSSHQDVSLSPAGMTVTFTIPPRSIFSQSRIAQFGINDIPSPWRHSSA</sequence>
<evidence type="ECO:0000313" key="2">
    <source>
        <dbReference type="Proteomes" id="UP000324222"/>
    </source>
</evidence>
<protein>
    <submittedName>
        <fullName evidence="1">Uncharacterized protein</fullName>
    </submittedName>
</protein>
<keyword evidence="2" id="KW-1185">Reference proteome</keyword>
<organism evidence="1 2">
    <name type="scientific">Portunus trituberculatus</name>
    <name type="common">Swimming crab</name>
    <name type="synonym">Neptunus trituberculatus</name>
    <dbReference type="NCBI Taxonomy" id="210409"/>
    <lineage>
        <taxon>Eukaryota</taxon>
        <taxon>Metazoa</taxon>
        <taxon>Ecdysozoa</taxon>
        <taxon>Arthropoda</taxon>
        <taxon>Crustacea</taxon>
        <taxon>Multicrustacea</taxon>
        <taxon>Malacostraca</taxon>
        <taxon>Eumalacostraca</taxon>
        <taxon>Eucarida</taxon>
        <taxon>Decapoda</taxon>
        <taxon>Pleocyemata</taxon>
        <taxon>Brachyura</taxon>
        <taxon>Eubrachyura</taxon>
        <taxon>Portunoidea</taxon>
        <taxon>Portunidae</taxon>
        <taxon>Portuninae</taxon>
        <taxon>Portunus</taxon>
    </lineage>
</organism>